<dbReference type="Pfam" id="PF01161">
    <property type="entry name" value="PBP"/>
    <property type="match status" value="1"/>
</dbReference>
<evidence type="ECO:0000313" key="1">
    <source>
        <dbReference type="EMBL" id="MBU3864854.1"/>
    </source>
</evidence>
<organism evidence="1 2">
    <name type="scientific">Streptomyces niphimycinicus</name>
    <dbReference type="NCBI Taxonomy" id="2842201"/>
    <lineage>
        <taxon>Bacteria</taxon>
        <taxon>Bacillati</taxon>
        <taxon>Actinomycetota</taxon>
        <taxon>Actinomycetes</taxon>
        <taxon>Kitasatosporales</taxon>
        <taxon>Streptomycetaceae</taxon>
        <taxon>Streptomyces</taxon>
    </lineage>
</organism>
<reference evidence="1 2" key="1">
    <citation type="submission" date="2021-06" db="EMBL/GenBank/DDBJ databases">
        <authorList>
            <person name="Pan X."/>
        </authorList>
    </citation>
    <scope>NUCLEOTIDE SEQUENCE [LARGE SCALE GENOMIC DNA]</scope>
    <source>
        <strain evidence="1 2">4503</strain>
    </source>
</reference>
<dbReference type="Proteomes" id="UP000720508">
    <property type="component" value="Unassembled WGS sequence"/>
</dbReference>
<name>A0ABS6CDA6_9ACTN</name>
<dbReference type="InterPro" id="IPR008914">
    <property type="entry name" value="PEBP"/>
</dbReference>
<dbReference type="EMBL" id="JAHLEM010000105">
    <property type="protein sequence ID" value="MBU3864854.1"/>
    <property type="molecule type" value="Genomic_DNA"/>
</dbReference>
<proteinExistence type="predicted"/>
<dbReference type="RefSeq" id="WP_216341842.1">
    <property type="nucleotide sequence ID" value="NZ_JAHLEM010000105.1"/>
</dbReference>
<comment type="caution">
    <text evidence="1">The sequence shown here is derived from an EMBL/GenBank/DDBJ whole genome shotgun (WGS) entry which is preliminary data.</text>
</comment>
<gene>
    <name evidence="1" type="ORF">KN815_12450</name>
</gene>
<accession>A0ABS6CDA6</accession>
<keyword evidence="2" id="KW-1185">Reference proteome</keyword>
<protein>
    <submittedName>
        <fullName evidence="1">Uncharacterized protein</fullName>
    </submittedName>
</protein>
<sequence length="89" mass="9572">MTKCYDPYSALPPVPPFALRSTDVDVADGETLAAARRSTLFGGPGQDRSPHLAWDGHPAGTRSFAVTCYGRRQSVVIRRQITMPASGPL</sequence>
<evidence type="ECO:0000313" key="2">
    <source>
        <dbReference type="Proteomes" id="UP000720508"/>
    </source>
</evidence>